<dbReference type="GO" id="GO:0000107">
    <property type="term" value="F:imidazoleglycerol-phosphate synthase activity"/>
    <property type="evidence" value="ECO:0007669"/>
    <property type="project" value="TreeGrafter"/>
</dbReference>
<comment type="caution">
    <text evidence="1">The sequence shown here is derived from an EMBL/GenBank/DDBJ whole genome shotgun (WGS) entry which is preliminary data.</text>
</comment>
<dbReference type="Proteomes" id="UP000516437">
    <property type="component" value="Chromosome 2"/>
</dbReference>
<name>A0A6A1WG86_9ROSI</name>
<dbReference type="InterPro" id="IPR011060">
    <property type="entry name" value="RibuloseP-bd_barrel"/>
</dbReference>
<dbReference type="PANTHER" id="PTHR21235">
    <property type="entry name" value="IMIDAZOLE GLYCEROL PHOSPHATE SYNTHASE SUBUNIT HISF/H IGP SYNTHASE SUBUNIT HISF/H"/>
    <property type="match status" value="1"/>
</dbReference>
<sequence length="210" mass="23295">MTLRKIRFVFRSLTRNQNIQKNPFPTVLTFFGVKLLHACRDSHGTLLRVRLSRTQAGSYPLKGEARAARLAFSLAEDYAADKVLLEGDSLALVSQVLSTDSRPDWLIEGEVLRYTSENVFVPLTVGGGIRDCTDANGRPIGAYELAKAVEELGVREILLNCIDCDDESNSSSFSKPNCPFSHMVILILSQRFKYAEGILLSARVSVWIGL</sequence>
<dbReference type="SUPFAM" id="SSF51366">
    <property type="entry name" value="Ribulose-phoshate binding barrel"/>
    <property type="match status" value="1"/>
</dbReference>
<dbReference type="InterPro" id="IPR050064">
    <property type="entry name" value="IGPS_HisA/HisF"/>
</dbReference>
<protein>
    <submittedName>
        <fullName evidence="1">Imidazole glycerol phosphate synthase hisHF, chloroplastic</fullName>
    </submittedName>
</protein>
<organism evidence="1 2">
    <name type="scientific">Morella rubra</name>
    <name type="common">Chinese bayberry</name>
    <dbReference type="NCBI Taxonomy" id="262757"/>
    <lineage>
        <taxon>Eukaryota</taxon>
        <taxon>Viridiplantae</taxon>
        <taxon>Streptophyta</taxon>
        <taxon>Embryophyta</taxon>
        <taxon>Tracheophyta</taxon>
        <taxon>Spermatophyta</taxon>
        <taxon>Magnoliopsida</taxon>
        <taxon>eudicotyledons</taxon>
        <taxon>Gunneridae</taxon>
        <taxon>Pentapetalae</taxon>
        <taxon>rosids</taxon>
        <taxon>fabids</taxon>
        <taxon>Fagales</taxon>
        <taxon>Myricaceae</taxon>
        <taxon>Morella</taxon>
    </lineage>
</organism>
<evidence type="ECO:0000313" key="1">
    <source>
        <dbReference type="EMBL" id="KAB1224329.1"/>
    </source>
</evidence>
<reference evidence="1 2" key="1">
    <citation type="journal article" date="2019" name="Plant Biotechnol. J.">
        <title>The red bayberry genome and genetic basis of sex determination.</title>
        <authorList>
            <person name="Jia H.M."/>
            <person name="Jia H.J."/>
            <person name="Cai Q.L."/>
            <person name="Wang Y."/>
            <person name="Zhao H.B."/>
            <person name="Yang W.F."/>
            <person name="Wang G.Y."/>
            <person name="Li Y.H."/>
            <person name="Zhan D.L."/>
            <person name="Shen Y.T."/>
            <person name="Niu Q.F."/>
            <person name="Chang L."/>
            <person name="Qiu J."/>
            <person name="Zhao L."/>
            <person name="Xie H.B."/>
            <person name="Fu W.Y."/>
            <person name="Jin J."/>
            <person name="Li X.W."/>
            <person name="Jiao Y."/>
            <person name="Zhou C.C."/>
            <person name="Tu T."/>
            <person name="Chai C.Y."/>
            <person name="Gao J.L."/>
            <person name="Fan L.J."/>
            <person name="van de Weg E."/>
            <person name="Wang J.Y."/>
            <person name="Gao Z.S."/>
        </authorList>
    </citation>
    <scope>NUCLEOTIDE SEQUENCE [LARGE SCALE GENOMIC DNA]</scope>
    <source>
        <tissue evidence="1">Leaves</tissue>
    </source>
</reference>
<dbReference type="EMBL" id="RXIC02000020">
    <property type="protein sequence ID" value="KAB1224329.1"/>
    <property type="molecule type" value="Genomic_DNA"/>
</dbReference>
<dbReference type="Gene3D" id="3.20.20.70">
    <property type="entry name" value="Aldolase class I"/>
    <property type="match status" value="1"/>
</dbReference>
<dbReference type="AlphaFoldDB" id="A0A6A1WG86"/>
<evidence type="ECO:0000313" key="2">
    <source>
        <dbReference type="Proteomes" id="UP000516437"/>
    </source>
</evidence>
<proteinExistence type="predicted"/>
<dbReference type="InterPro" id="IPR013785">
    <property type="entry name" value="Aldolase_TIM"/>
</dbReference>
<keyword evidence="2" id="KW-1185">Reference proteome</keyword>
<gene>
    <name evidence="1" type="ORF">CJ030_MR2G004240</name>
</gene>
<accession>A0A6A1WG86</accession>
<dbReference type="PANTHER" id="PTHR21235:SF2">
    <property type="entry name" value="IMIDAZOLE GLYCEROL PHOSPHATE SYNTHASE HISHF"/>
    <property type="match status" value="1"/>
</dbReference>